<dbReference type="AlphaFoldDB" id="A0AAN8D0E1"/>
<evidence type="ECO:0008006" key="10">
    <source>
        <dbReference type="Google" id="ProtNLM"/>
    </source>
</evidence>
<dbReference type="GO" id="GO:0033700">
    <property type="term" value="P:phospholipid efflux"/>
    <property type="evidence" value="ECO:0007669"/>
    <property type="project" value="TreeGrafter"/>
</dbReference>
<sequence>MRVFAVFLGLAVLSGCYARSVPQDEMKNSWEVTVEKFNDYLTDLNSKADSMVKDIKSSQINRELDSLIYDSMSELTQYREDLKTKLGPYTLEAAGTLGRDLQRTFGKLDWHLLEAWEQMKKYRLELTTMMEQNTDDVRVRVSAYSRKLKKRLNKDTQSIKRTVEELFGNLHSSTSNNMEGMKERFNPFFAQVRDNVQAKISTLGDLFHDTTEDMKDCIETTAEDLRSTLQDKFEELKNWFQLPALHVKPVTNREDHLRKHLEEMFHV</sequence>
<dbReference type="PROSITE" id="PS51257">
    <property type="entry name" value="PROKAR_LIPOPROTEIN"/>
    <property type="match status" value="1"/>
</dbReference>
<evidence type="ECO:0000256" key="4">
    <source>
        <dbReference type="ARBA" id="ARBA00022530"/>
    </source>
</evidence>
<dbReference type="GO" id="GO:0005543">
    <property type="term" value="F:phospholipid binding"/>
    <property type="evidence" value="ECO:0007669"/>
    <property type="project" value="TreeGrafter"/>
</dbReference>
<evidence type="ECO:0000256" key="3">
    <source>
        <dbReference type="ARBA" id="ARBA00022525"/>
    </source>
</evidence>
<keyword evidence="9" id="KW-1185">Reference proteome</keyword>
<dbReference type="GO" id="GO:0034364">
    <property type="term" value="C:high-density lipoprotein particle"/>
    <property type="evidence" value="ECO:0007669"/>
    <property type="project" value="TreeGrafter"/>
</dbReference>
<evidence type="ECO:0000256" key="5">
    <source>
        <dbReference type="ARBA" id="ARBA00022737"/>
    </source>
</evidence>
<dbReference type="GO" id="GO:0060228">
    <property type="term" value="F:phosphatidylcholine-sterol O-acyltransferase activator activity"/>
    <property type="evidence" value="ECO:0007669"/>
    <property type="project" value="TreeGrafter"/>
</dbReference>
<evidence type="ECO:0000256" key="7">
    <source>
        <dbReference type="SAM" id="SignalP"/>
    </source>
</evidence>
<comment type="subcellular location">
    <subcellularLocation>
        <location evidence="1">Secreted</location>
        <location evidence="1">Extracellular space</location>
        <location evidence="1">Extracellular matrix</location>
    </subcellularLocation>
</comment>
<dbReference type="GO" id="GO:0033344">
    <property type="term" value="P:cholesterol efflux"/>
    <property type="evidence" value="ECO:0007669"/>
    <property type="project" value="TreeGrafter"/>
</dbReference>
<accession>A0AAN8D0E1</accession>
<evidence type="ECO:0000256" key="2">
    <source>
        <dbReference type="ARBA" id="ARBA00008788"/>
    </source>
</evidence>
<dbReference type="Pfam" id="PF01442">
    <property type="entry name" value="Apolipoprotein"/>
    <property type="match status" value="1"/>
</dbReference>
<proteinExistence type="inferred from homology"/>
<evidence type="ECO:0000313" key="8">
    <source>
        <dbReference type="EMBL" id="KAK5910783.1"/>
    </source>
</evidence>
<dbReference type="SUPFAM" id="SSF58113">
    <property type="entry name" value="Apolipoprotein A-I"/>
    <property type="match status" value="1"/>
</dbReference>
<name>A0AAN8D0E1_CHAGU</name>
<comment type="caution">
    <text evidence="8">The sequence shown here is derived from an EMBL/GenBank/DDBJ whole genome shotgun (WGS) entry which is preliminary data.</text>
</comment>
<dbReference type="GO" id="GO:0034361">
    <property type="term" value="C:very-low-density lipoprotein particle"/>
    <property type="evidence" value="ECO:0007669"/>
    <property type="project" value="TreeGrafter"/>
</dbReference>
<dbReference type="InterPro" id="IPR050163">
    <property type="entry name" value="Apolipoprotein_A1/A4/E"/>
</dbReference>
<dbReference type="GO" id="GO:0120020">
    <property type="term" value="F:cholesterol transfer activity"/>
    <property type="evidence" value="ECO:0007669"/>
    <property type="project" value="TreeGrafter"/>
</dbReference>
<feature type="signal peptide" evidence="7">
    <location>
        <begin position="1"/>
        <end position="18"/>
    </location>
</feature>
<dbReference type="InterPro" id="IPR000074">
    <property type="entry name" value="ApoA_E"/>
</dbReference>
<dbReference type="GO" id="GO:0042157">
    <property type="term" value="P:lipoprotein metabolic process"/>
    <property type="evidence" value="ECO:0007669"/>
    <property type="project" value="InterPro"/>
</dbReference>
<keyword evidence="3" id="KW-0964">Secreted</keyword>
<feature type="chain" id="PRO_5042829129" description="Apolipoprotein E" evidence="7">
    <location>
        <begin position="19"/>
        <end position="267"/>
    </location>
</feature>
<dbReference type="EMBL" id="JAURVH010001528">
    <property type="protein sequence ID" value="KAK5910783.1"/>
    <property type="molecule type" value="Genomic_DNA"/>
</dbReference>
<reference evidence="8 9" key="1">
    <citation type="journal article" date="2023" name="Mol. Biol. Evol.">
        <title>Genomics of Secondarily Temperate Adaptation in the Only Non-Antarctic Icefish.</title>
        <authorList>
            <person name="Rivera-Colon A.G."/>
            <person name="Rayamajhi N."/>
            <person name="Minhas B.F."/>
            <person name="Madrigal G."/>
            <person name="Bilyk K.T."/>
            <person name="Yoon V."/>
            <person name="Hune M."/>
            <person name="Gregory S."/>
            <person name="Cheng C.H.C."/>
            <person name="Catchen J.M."/>
        </authorList>
    </citation>
    <scope>NUCLEOTIDE SEQUENCE [LARGE SCALE GENOMIC DNA]</scope>
    <source>
        <tissue evidence="8">White muscle</tissue>
    </source>
</reference>
<dbReference type="GO" id="GO:0055090">
    <property type="term" value="P:acylglycerol homeostasis"/>
    <property type="evidence" value="ECO:0007669"/>
    <property type="project" value="TreeGrafter"/>
</dbReference>
<keyword evidence="4" id="KW-0272">Extracellular matrix</keyword>
<gene>
    <name evidence="8" type="ORF">CgunFtcFv8_005018</name>
</gene>
<keyword evidence="6" id="KW-0446">Lipid-binding</keyword>
<dbReference type="Proteomes" id="UP001331515">
    <property type="component" value="Unassembled WGS sequence"/>
</dbReference>
<evidence type="ECO:0000256" key="6">
    <source>
        <dbReference type="ARBA" id="ARBA00023121"/>
    </source>
</evidence>
<evidence type="ECO:0000313" key="9">
    <source>
        <dbReference type="Proteomes" id="UP001331515"/>
    </source>
</evidence>
<comment type="similarity">
    <text evidence="2">Belongs to the apolipoprotein A1/A4/E family.</text>
</comment>
<keyword evidence="7" id="KW-0732">Signal</keyword>
<dbReference type="PANTHER" id="PTHR18976">
    <property type="entry name" value="APOLIPOPROTEIN"/>
    <property type="match status" value="1"/>
</dbReference>
<dbReference type="GO" id="GO:0034362">
    <property type="term" value="C:low-density lipoprotein particle"/>
    <property type="evidence" value="ECO:0007669"/>
    <property type="project" value="TreeGrafter"/>
</dbReference>
<protein>
    <recommendedName>
        <fullName evidence="10">Apolipoprotein E</fullName>
    </recommendedName>
</protein>
<dbReference type="GO" id="GO:1903561">
    <property type="term" value="C:extracellular vesicle"/>
    <property type="evidence" value="ECO:0007669"/>
    <property type="project" value="TreeGrafter"/>
</dbReference>
<dbReference type="Gene3D" id="1.20.120.20">
    <property type="entry name" value="Apolipoprotein"/>
    <property type="match status" value="2"/>
</dbReference>
<keyword evidence="5" id="KW-0677">Repeat</keyword>
<dbReference type="PANTHER" id="PTHR18976:SF2">
    <property type="entry name" value="APOLIPOPROTEIN E"/>
    <property type="match status" value="1"/>
</dbReference>
<organism evidence="8 9">
    <name type="scientific">Champsocephalus gunnari</name>
    <name type="common">Mackerel icefish</name>
    <dbReference type="NCBI Taxonomy" id="52237"/>
    <lineage>
        <taxon>Eukaryota</taxon>
        <taxon>Metazoa</taxon>
        <taxon>Chordata</taxon>
        <taxon>Craniata</taxon>
        <taxon>Vertebrata</taxon>
        <taxon>Euteleostomi</taxon>
        <taxon>Actinopterygii</taxon>
        <taxon>Neopterygii</taxon>
        <taxon>Teleostei</taxon>
        <taxon>Neoteleostei</taxon>
        <taxon>Acanthomorphata</taxon>
        <taxon>Eupercaria</taxon>
        <taxon>Perciformes</taxon>
        <taxon>Notothenioidei</taxon>
        <taxon>Channichthyidae</taxon>
        <taxon>Champsocephalus</taxon>
    </lineage>
</organism>
<dbReference type="GO" id="GO:0042627">
    <property type="term" value="C:chylomicron"/>
    <property type="evidence" value="ECO:0007669"/>
    <property type="project" value="TreeGrafter"/>
</dbReference>
<evidence type="ECO:0000256" key="1">
    <source>
        <dbReference type="ARBA" id="ARBA00004498"/>
    </source>
</evidence>
<dbReference type="GO" id="GO:0008203">
    <property type="term" value="P:cholesterol metabolic process"/>
    <property type="evidence" value="ECO:0007669"/>
    <property type="project" value="TreeGrafter"/>
</dbReference>